<evidence type="ECO:0000313" key="2">
    <source>
        <dbReference type="Proteomes" id="UP000176755"/>
    </source>
</evidence>
<dbReference type="STRING" id="1801663.A2175_00015"/>
<proteinExistence type="predicted"/>
<gene>
    <name evidence="1" type="ORF">A2175_00015</name>
</gene>
<sequence length="173" mass="19442">MLKNKSFTLLEVILAISVLTLAVGGSFGLLQQTLLAASLASSKLTATYLAQEGIEIVRNIRDNNWLLQEVDESGNVSWKAGLIVESNPVNYYEAIYDSPSLILLSGDTKNLYINNDGFYSYDENGTKTKFKRIITIEDNGDYLNVAVKVEWQERIGGIQNIEARELLYNWYGY</sequence>
<dbReference type="Proteomes" id="UP000176755">
    <property type="component" value="Unassembled WGS sequence"/>
</dbReference>
<dbReference type="AlphaFoldDB" id="A0A1G2E0I6"/>
<name>A0A1G2E0I6_9BACT</name>
<accession>A0A1G2E0I6</accession>
<organism evidence="1 2">
    <name type="scientific">Candidatus Nealsonbacteria bacterium RBG_13_42_11</name>
    <dbReference type="NCBI Taxonomy" id="1801663"/>
    <lineage>
        <taxon>Bacteria</taxon>
        <taxon>Candidatus Nealsoniibacteriota</taxon>
    </lineage>
</organism>
<comment type="caution">
    <text evidence="1">The sequence shown here is derived from an EMBL/GenBank/DDBJ whole genome shotgun (WGS) entry which is preliminary data.</text>
</comment>
<dbReference type="EMBL" id="MHLY01000007">
    <property type="protein sequence ID" value="OGZ18668.1"/>
    <property type="molecule type" value="Genomic_DNA"/>
</dbReference>
<protein>
    <recommendedName>
        <fullName evidence="3">Prepilin-type N-terminal cleavage/methylation domain-containing protein</fullName>
    </recommendedName>
</protein>
<reference evidence="1 2" key="1">
    <citation type="journal article" date="2016" name="Nat. Commun.">
        <title>Thousands of microbial genomes shed light on interconnected biogeochemical processes in an aquifer system.</title>
        <authorList>
            <person name="Anantharaman K."/>
            <person name="Brown C.T."/>
            <person name="Hug L.A."/>
            <person name="Sharon I."/>
            <person name="Castelle C.J."/>
            <person name="Probst A.J."/>
            <person name="Thomas B.C."/>
            <person name="Singh A."/>
            <person name="Wilkins M.J."/>
            <person name="Karaoz U."/>
            <person name="Brodie E.L."/>
            <person name="Williams K.H."/>
            <person name="Hubbard S.S."/>
            <person name="Banfield J.F."/>
        </authorList>
    </citation>
    <scope>NUCLEOTIDE SEQUENCE [LARGE SCALE GENOMIC DNA]</scope>
</reference>
<evidence type="ECO:0008006" key="3">
    <source>
        <dbReference type="Google" id="ProtNLM"/>
    </source>
</evidence>
<evidence type="ECO:0000313" key="1">
    <source>
        <dbReference type="EMBL" id="OGZ18668.1"/>
    </source>
</evidence>